<feature type="compositionally biased region" description="Polar residues" evidence="1">
    <location>
        <begin position="331"/>
        <end position="352"/>
    </location>
</feature>
<reference evidence="2 3" key="1">
    <citation type="journal article" date="2012" name="Science">
        <title>The Paleozoic origin of enzymatic lignin decomposition reconstructed from 31 fungal genomes.</title>
        <authorList>
            <person name="Floudas D."/>
            <person name="Binder M."/>
            <person name="Riley R."/>
            <person name="Barry K."/>
            <person name="Blanchette R.A."/>
            <person name="Henrissat B."/>
            <person name="Martinez A.T."/>
            <person name="Otillar R."/>
            <person name="Spatafora J.W."/>
            <person name="Yadav J.S."/>
            <person name="Aerts A."/>
            <person name="Benoit I."/>
            <person name="Boyd A."/>
            <person name="Carlson A."/>
            <person name="Copeland A."/>
            <person name="Coutinho P.M."/>
            <person name="de Vries R.P."/>
            <person name="Ferreira P."/>
            <person name="Findley K."/>
            <person name="Foster B."/>
            <person name="Gaskell J."/>
            <person name="Glotzer D."/>
            <person name="Gorecki P."/>
            <person name="Heitman J."/>
            <person name="Hesse C."/>
            <person name="Hori C."/>
            <person name="Igarashi K."/>
            <person name="Jurgens J.A."/>
            <person name="Kallen N."/>
            <person name="Kersten P."/>
            <person name="Kohler A."/>
            <person name="Kuees U."/>
            <person name="Kumar T.K.A."/>
            <person name="Kuo A."/>
            <person name="LaButti K."/>
            <person name="Larrondo L.F."/>
            <person name="Lindquist E."/>
            <person name="Ling A."/>
            <person name="Lombard V."/>
            <person name="Lucas S."/>
            <person name="Lundell T."/>
            <person name="Martin R."/>
            <person name="McLaughlin D.J."/>
            <person name="Morgenstern I."/>
            <person name="Morin E."/>
            <person name="Murat C."/>
            <person name="Nagy L.G."/>
            <person name="Nolan M."/>
            <person name="Ohm R.A."/>
            <person name="Patyshakuliyeva A."/>
            <person name="Rokas A."/>
            <person name="Ruiz-Duenas F.J."/>
            <person name="Sabat G."/>
            <person name="Salamov A."/>
            <person name="Samejima M."/>
            <person name="Schmutz J."/>
            <person name="Slot J.C."/>
            <person name="St John F."/>
            <person name="Stenlid J."/>
            <person name="Sun H."/>
            <person name="Sun S."/>
            <person name="Syed K."/>
            <person name="Tsang A."/>
            <person name="Wiebenga A."/>
            <person name="Young D."/>
            <person name="Pisabarro A."/>
            <person name="Eastwood D.C."/>
            <person name="Martin F."/>
            <person name="Cullen D."/>
            <person name="Grigoriev I.V."/>
            <person name="Hibbett D.S."/>
        </authorList>
    </citation>
    <scope>NUCLEOTIDE SEQUENCE [LARGE SCALE GENOMIC DNA]</scope>
    <source>
        <strain evidence="2 3">ATCC 11539</strain>
    </source>
</reference>
<feature type="region of interest" description="Disordered" evidence="1">
    <location>
        <begin position="1"/>
        <end position="34"/>
    </location>
</feature>
<dbReference type="HOGENOM" id="CLU_582725_0_0_1"/>
<dbReference type="Proteomes" id="UP000030669">
    <property type="component" value="Unassembled WGS sequence"/>
</dbReference>
<dbReference type="AlphaFoldDB" id="S7QK09"/>
<gene>
    <name evidence="2" type="ORF">GLOTRDRAFT_136404</name>
</gene>
<dbReference type="RefSeq" id="XP_007862507.1">
    <property type="nucleotide sequence ID" value="XM_007864316.1"/>
</dbReference>
<feature type="compositionally biased region" description="Basic and acidic residues" evidence="1">
    <location>
        <begin position="172"/>
        <end position="196"/>
    </location>
</feature>
<dbReference type="KEGG" id="gtr:GLOTRDRAFT_136404"/>
<organism evidence="2 3">
    <name type="scientific">Gloeophyllum trabeum (strain ATCC 11539 / FP-39264 / Madison 617)</name>
    <name type="common">Brown rot fungus</name>
    <dbReference type="NCBI Taxonomy" id="670483"/>
    <lineage>
        <taxon>Eukaryota</taxon>
        <taxon>Fungi</taxon>
        <taxon>Dikarya</taxon>
        <taxon>Basidiomycota</taxon>
        <taxon>Agaricomycotina</taxon>
        <taxon>Agaricomycetes</taxon>
        <taxon>Gloeophyllales</taxon>
        <taxon>Gloeophyllaceae</taxon>
        <taxon>Gloeophyllum</taxon>
    </lineage>
</organism>
<feature type="region of interest" description="Disordered" evidence="1">
    <location>
        <begin position="161"/>
        <end position="204"/>
    </location>
</feature>
<name>S7QK09_GLOTA</name>
<dbReference type="eggNOG" id="ENOG502SYHQ">
    <property type="taxonomic scope" value="Eukaryota"/>
</dbReference>
<evidence type="ECO:0000256" key="1">
    <source>
        <dbReference type="SAM" id="MobiDB-lite"/>
    </source>
</evidence>
<sequence length="430" mass="47205">MQGEIDHFTPSPKAKRLARDAAARRRDHSGSCDDTLERPIRRLQLLQRLALDMEEEENTAEKLFRTFDLSLGDASVAPKAEGTPDDLAAEMSTLFCSTDLADTGAACSGLSPSRCACEEARLNTPATEKRNSYLSTPMRMQYFPTLSPTILKMLLRTPPDYSPSASWGDRSNTTDHHVSPVKPKEEPSSTGERDDPFWTSEDCTVPASASQGQWLSTEMTGMPLTPPPSARLPGSRRFSGAAQDKVPERGLYVKDSQHDSPAVVPAIVHTAASSPGRLCPSSSVTLDDERAVQYPLLSPTTLRHFLYVIDELKSLHGDPDERQQLLRQHLRTSTSAPAELSSSPICPNSTPGRKTHRSRSPLIPPDLQHESALNQEFAALLLAQAIEEEQQAGELRKIADRLDRVALTRRRLAGVTIAKTAGMNGRPKRE</sequence>
<dbReference type="EMBL" id="KB469297">
    <property type="protein sequence ID" value="EPQ59558.1"/>
    <property type="molecule type" value="Genomic_DNA"/>
</dbReference>
<proteinExistence type="predicted"/>
<protein>
    <submittedName>
        <fullName evidence="2">Uncharacterized protein</fullName>
    </submittedName>
</protein>
<dbReference type="GeneID" id="19303525"/>
<feature type="region of interest" description="Disordered" evidence="1">
    <location>
        <begin position="218"/>
        <end position="244"/>
    </location>
</feature>
<evidence type="ECO:0000313" key="2">
    <source>
        <dbReference type="EMBL" id="EPQ59558.1"/>
    </source>
</evidence>
<evidence type="ECO:0000313" key="3">
    <source>
        <dbReference type="Proteomes" id="UP000030669"/>
    </source>
</evidence>
<feature type="compositionally biased region" description="Basic and acidic residues" evidence="1">
    <location>
        <begin position="17"/>
        <end position="34"/>
    </location>
</feature>
<dbReference type="OMA" id="ASEWAIC"/>
<keyword evidence="3" id="KW-1185">Reference proteome</keyword>
<accession>S7QK09</accession>
<feature type="region of interest" description="Disordered" evidence="1">
    <location>
        <begin position="331"/>
        <end position="364"/>
    </location>
</feature>
<dbReference type="OrthoDB" id="3018316at2759"/>